<comment type="caution">
    <text evidence="2">The sequence shown here is derived from an EMBL/GenBank/DDBJ whole genome shotgun (WGS) entry which is preliminary data.</text>
</comment>
<dbReference type="AlphaFoldDB" id="A0A4R4PJ28"/>
<dbReference type="OrthoDB" id="6003696at2"/>
<name>A0A4R4PJ28_9ACTN</name>
<dbReference type="RefSeq" id="WP_132413235.1">
    <property type="nucleotide sequence ID" value="NZ_SMKA01000204.1"/>
</dbReference>
<organism evidence="2 3">
    <name type="scientific">Kribbella albertanoniae</name>
    <dbReference type="NCBI Taxonomy" id="1266829"/>
    <lineage>
        <taxon>Bacteria</taxon>
        <taxon>Bacillati</taxon>
        <taxon>Actinomycetota</taxon>
        <taxon>Actinomycetes</taxon>
        <taxon>Propionibacteriales</taxon>
        <taxon>Kribbellaceae</taxon>
        <taxon>Kribbella</taxon>
    </lineage>
</organism>
<evidence type="ECO:0000259" key="1">
    <source>
        <dbReference type="Pfam" id="PF01965"/>
    </source>
</evidence>
<keyword evidence="2" id="KW-0808">Transferase</keyword>
<reference evidence="2 3" key="1">
    <citation type="submission" date="2019-03" db="EMBL/GenBank/DDBJ databases">
        <title>Draft genome sequences of novel Actinobacteria.</title>
        <authorList>
            <person name="Sahin N."/>
            <person name="Ay H."/>
            <person name="Saygin H."/>
        </authorList>
    </citation>
    <scope>NUCLEOTIDE SEQUENCE [LARGE SCALE GENOMIC DNA]</scope>
    <source>
        <strain evidence="2 3">JCM 30547</strain>
    </source>
</reference>
<protein>
    <submittedName>
        <fullName evidence="2">Glutamine amidotransferase</fullName>
    </submittedName>
</protein>
<dbReference type="Proteomes" id="UP000295075">
    <property type="component" value="Unassembled WGS sequence"/>
</dbReference>
<evidence type="ECO:0000313" key="3">
    <source>
        <dbReference type="Proteomes" id="UP000295075"/>
    </source>
</evidence>
<keyword evidence="3" id="KW-1185">Reference proteome</keyword>
<keyword evidence="2" id="KW-0315">Glutamine amidotransferase</keyword>
<proteinExistence type="predicted"/>
<dbReference type="InterPro" id="IPR002818">
    <property type="entry name" value="DJ-1/PfpI"/>
</dbReference>
<dbReference type="Pfam" id="PF01965">
    <property type="entry name" value="DJ-1_PfpI"/>
    <property type="match status" value="1"/>
</dbReference>
<accession>A0A4R4PJ28</accession>
<dbReference type="InterPro" id="IPR029062">
    <property type="entry name" value="Class_I_gatase-like"/>
</dbReference>
<dbReference type="SUPFAM" id="SSF52317">
    <property type="entry name" value="Class I glutamine amidotransferase-like"/>
    <property type="match status" value="1"/>
</dbReference>
<evidence type="ECO:0000313" key="2">
    <source>
        <dbReference type="EMBL" id="TDC21934.1"/>
    </source>
</evidence>
<dbReference type="GO" id="GO:0016740">
    <property type="term" value="F:transferase activity"/>
    <property type="evidence" value="ECO:0007669"/>
    <property type="project" value="UniProtKB-KW"/>
</dbReference>
<sequence>MTENSATTVHVAVYDTYADWEAGFATAAINRPDWQRKPGRYVVRTVGASLDPIRTTGGMRVLPDVTLDELTPAESAMLILPGNDLFPTPAYQPFVARAREFLAADVPVAAICGATGGLAMAGLLDDRAHTSNALEFLQSLGYGGAANYRDELAVTDGPLITGKAQAPVEFAREILAKLEVYEPAVLDSWYKLYGSKDPAGFYELMSV</sequence>
<dbReference type="Gene3D" id="3.40.50.880">
    <property type="match status" value="1"/>
</dbReference>
<dbReference type="EMBL" id="SMKA01000204">
    <property type="protein sequence ID" value="TDC21934.1"/>
    <property type="molecule type" value="Genomic_DNA"/>
</dbReference>
<gene>
    <name evidence="2" type="ORF">E1261_32115</name>
</gene>
<feature type="domain" description="DJ-1/PfpI" evidence="1">
    <location>
        <begin position="9"/>
        <end position="176"/>
    </location>
</feature>